<sequence length="436" mass="50058">MEPSFSSSLSSQSQSPNPPLLLLAMSSSALLHRRQRRRVSPSATALPFSSSVQKVIGNDDLLKQILVRLPAKPLFSFKAVSHRWLSLISDPYVMRDWIAPKSPSAFYYRRYNSVTSHTIKFNHVSLNVLENKKKKKLRSFSFIDDPEGVKICQSCNGLLLCSSSCYSLDYVDTKYYVLNPTTKKYSIIPRPVNGDERNFVVSMTLIFDPSVSPDYKILAVRARQWRGVDFCVALYSSSTRTWVFSGLSFTYLSSIIFENGVFLEGKIYWPSCLSEISIYYDCIGHRFVPYPMPHGRLTKELLYFGEFGGHLQLVEFHDDCIRYFQVLELKADCSKWFVKHRIDLHLGVVDFPEMYSKHPGRGCMTYKYNMLCFLGGDDEGDSCLVFYVPGKVIAYSFKDKIFKKLCDLKLRPCDFDSLRLSPWFAVHSCVETIYNV</sequence>
<evidence type="ECO:0000259" key="1">
    <source>
        <dbReference type="Pfam" id="PF00646"/>
    </source>
</evidence>
<gene>
    <name evidence="3" type="ORF">TEA_014029</name>
</gene>
<proteinExistence type="predicted"/>
<feature type="domain" description="F-box associated beta-propeller type 1" evidence="2">
    <location>
        <begin position="119"/>
        <end position="271"/>
    </location>
</feature>
<evidence type="ECO:0000313" key="3">
    <source>
        <dbReference type="EMBL" id="THG15112.1"/>
    </source>
</evidence>
<organism evidence="3 4">
    <name type="scientific">Camellia sinensis var. sinensis</name>
    <name type="common">China tea</name>
    <dbReference type="NCBI Taxonomy" id="542762"/>
    <lineage>
        <taxon>Eukaryota</taxon>
        <taxon>Viridiplantae</taxon>
        <taxon>Streptophyta</taxon>
        <taxon>Embryophyta</taxon>
        <taxon>Tracheophyta</taxon>
        <taxon>Spermatophyta</taxon>
        <taxon>Magnoliopsida</taxon>
        <taxon>eudicotyledons</taxon>
        <taxon>Gunneridae</taxon>
        <taxon>Pentapetalae</taxon>
        <taxon>asterids</taxon>
        <taxon>Ericales</taxon>
        <taxon>Theaceae</taxon>
        <taxon>Camellia</taxon>
    </lineage>
</organism>
<protein>
    <submittedName>
        <fullName evidence="3">Uncharacterized protein</fullName>
    </submittedName>
</protein>
<accession>A0A4S4EGG5</accession>
<dbReference type="InterPro" id="IPR001810">
    <property type="entry name" value="F-box_dom"/>
</dbReference>
<dbReference type="Pfam" id="PF00646">
    <property type="entry name" value="F-box"/>
    <property type="match status" value="1"/>
</dbReference>
<dbReference type="SUPFAM" id="SSF81383">
    <property type="entry name" value="F-box domain"/>
    <property type="match status" value="1"/>
</dbReference>
<dbReference type="PANTHER" id="PTHR35546">
    <property type="entry name" value="F-BOX PROTEIN INTERACTION DOMAIN PROTEIN-RELATED"/>
    <property type="match status" value="1"/>
</dbReference>
<evidence type="ECO:0000313" key="4">
    <source>
        <dbReference type="Proteomes" id="UP000306102"/>
    </source>
</evidence>
<name>A0A4S4EGG5_CAMSN</name>
<dbReference type="Proteomes" id="UP000306102">
    <property type="component" value="Unassembled WGS sequence"/>
</dbReference>
<feature type="domain" description="F-box" evidence="1">
    <location>
        <begin position="59"/>
        <end position="93"/>
    </location>
</feature>
<dbReference type="InterPro" id="IPR006527">
    <property type="entry name" value="F-box-assoc_dom_typ1"/>
</dbReference>
<dbReference type="InterPro" id="IPR055290">
    <property type="entry name" value="At3g26010-like"/>
</dbReference>
<dbReference type="EMBL" id="SDRB02004927">
    <property type="protein sequence ID" value="THG15112.1"/>
    <property type="molecule type" value="Genomic_DNA"/>
</dbReference>
<dbReference type="AlphaFoldDB" id="A0A4S4EGG5"/>
<dbReference type="InterPro" id="IPR036047">
    <property type="entry name" value="F-box-like_dom_sf"/>
</dbReference>
<comment type="caution">
    <text evidence="3">The sequence shown here is derived from an EMBL/GenBank/DDBJ whole genome shotgun (WGS) entry which is preliminary data.</text>
</comment>
<dbReference type="STRING" id="542762.A0A4S4EGG5"/>
<reference evidence="3 4" key="1">
    <citation type="journal article" date="2018" name="Proc. Natl. Acad. Sci. U.S.A.">
        <title>Draft genome sequence of Camellia sinensis var. sinensis provides insights into the evolution of the tea genome and tea quality.</title>
        <authorList>
            <person name="Wei C."/>
            <person name="Yang H."/>
            <person name="Wang S."/>
            <person name="Zhao J."/>
            <person name="Liu C."/>
            <person name="Gao L."/>
            <person name="Xia E."/>
            <person name="Lu Y."/>
            <person name="Tai Y."/>
            <person name="She G."/>
            <person name="Sun J."/>
            <person name="Cao H."/>
            <person name="Tong W."/>
            <person name="Gao Q."/>
            <person name="Li Y."/>
            <person name="Deng W."/>
            <person name="Jiang X."/>
            <person name="Wang W."/>
            <person name="Chen Q."/>
            <person name="Zhang S."/>
            <person name="Li H."/>
            <person name="Wu J."/>
            <person name="Wang P."/>
            <person name="Li P."/>
            <person name="Shi C."/>
            <person name="Zheng F."/>
            <person name="Jian J."/>
            <person name="Huang B."/>
            <person name="Shan D."/>
            <person name="Shi M."/>
            <person name="Fang C."/>
            <person name="Yue Y."/>
            <person name="Li F."/>
            <person name="Li D."/>
            <person name="Wei S."/>
            <person name="Han B."/>
            <person name="Jiang C."/>
            <person name="Yin Y."/>
            <person name="Xia T."/>
            <person name="Zhang Z."/>
            <person name="Bennetzen J.L."/>
            <person name="Zhao S."/>
            <person name="Wan X."/>
        </authorList>
    </citation>
    <scope>NUCLEOTIDE SEQUENCE [LARGE SCALE GENOMIC DNA]</scope>
    <source>
        <strain evidence="4">cv. Shuchazao</strain>
        <tissue evidence="3">Leaf</tissue>
    </source>
</reference>
<dbReference type="Pfam" id="PF07734">
    <property type="entry name" value="FBA_1"/>
    <property type="match status" value="1"/>
</dbReference>
<evidence type="ECO:0000259" key="2">
    <source>
        <dbReference type="Pfam" id="PF07734"/>
    </source>
</evidence>
<dbReference type="PANTHER" id="PTHR35546:SF130">
    <property type="entry name" value="EXPRESSED PROTEIN"/>
    <property type="match status" value="1"/>
</dbReference>
<keyword evidence="4" id="KW-1185">Reference proteome</keyword>